<dbReference type="GO" id="GO:2001070">
    <property type="term" value="F:starch binding"/>
    <property type="evidence" value="ECO:0007669"/>
    <property type="project" value="InterPro"/>
</dbReference>
<dbReference type="EMBL" id="CDMZ01004743">
    <property type="protein sequence ID" value="CEM50758.1"/>
    <property type="molecule type" value="Genomic_DNA"/>
</dbReference>
<protein>
    <recommendedName>
        <fullName evidence="2">CBM20 domain-containing protein</fullName>
    </recommendedName>
</protein>
<evidence type="ECO:0000256" key="1">
    <source>
        <dbReference type="SAM" id="MobiDB-lite"/>
    </source>
</evidence>
<feature type="compositionally biased region" description="Low complexity" evidence="1">
    <location>
        <begin position="225"/>
        <end position="247"/>
    </location>
</feature>
<gene>
    <name evidence="3" type="ORF">Cvel_10174</name>
</gene>
<organism evidence="3">
    <name type="scientific">Chromera velia CCMP2878</name>
    <dbReference type="NCBI Taxonomy" id="1169474"/>
    <lineage>
        <taxon>Eukaryota</taxon>
        <taxon>Sar</taxon>
        <taxon>Alveolata</taxon>
        <taxon>Colpodellida</taxon>
        <taxon>Chromeraceae</taxon>
        <taxon>Chromera</taxon>
    </lineage>
</organism>
<dbReference type="InterPro" id="IPR013783">
    <property type="entry name" value="Ig-like_fold"/>
</dbReference>
<evidence type="ECO:0000313" key="3">
    <source>
        <dbReference type="EMBL" id="CEM50758.1"/>
    </source>
</evidence>
<dbReference type="Gene3D" id="2.60.40.10">
    <property type="entry name" value="Immunoglobulins"/>
    <property type="match status" value="1"/>
</dbReference>
<feature type="domain" description="CBM20" evidence="2">
    <location>
        <begin position="9"/>
        <end position="80"/>
    </location>
</feature>
<sequence length="705" mass="74703">MEAETGGGVLFACSGVEPRKGQTLVVVGSSSELGGWDASRGITLHRVKNPAFPGVWMSFPMRHSACSQVQFQFALVGPHTNTVALHSSMWSGTTLVDGGSLIDGGCENSSAVTSATSAAALTDGGGRDCCGCVCEPLGCELREVGVVDGGFVLFGGRWGEGETQVTPLALKDMVLAKQQLELDTLSSVSSESHIERGGEGGEASGGGSFGGPPEGDMMLSDVTTESRSASVSVAAPPTAPSPASERACGQWKGRGCEMVQHVQSEAEFRARRGRASVEEGTENADTLMASAECDGVSVSGGHPETSASLFVQRRGDGGEGMRRGYEWSNEPLRFSPAALRHGWGVGGEEGGVLLGGKTAENVNGLVDGRDSVSPRDLVGVRVTAVYEGSKRRRLSSLSATVSVCESNSESGAGLQEGLSRDRAFSAPSFQSVPQHRTLSSVNDSEEYDALDAYDATRRDLKRKAQGGVCAREAVGGGGEQERDVHLQKGDLCLLGCARTHCKDRACRDGGSASMGVRRGGKKREYTGEVKRDRHGRILCLHGRVRTTCKECGGGSVCEHGRQRSRCKECGGNGLCEHGRQRSNCKDCGGKGICEHGRIRCRCKECGGKGICEHGRQRFQCKQCGGKGICEHGRERHRCKDCGGKGICAHGRKRSQCKECGGKSICEHGRFRYYCKECGGKGICIHKKDRRCCNECKKIPSTDSAP</sequence>
<dbReference type="VEuPathDB" id="CryptoDB:Cvel_10174"/>
<dbReference type="AlphaFoldDB" id="A0A0G4I1K2"/>
<dbReference type="PhylomeDB" id="A0A0G4I1K2"/>
<dbReference type="SUPFAM" id="SSF49452">
    <property type="entry name" value="Starch-binding domain-like"/>
    <property type="match status" value="1"/>
</dbReference>
<accession>A0A0G4I1K2</accession>
<reference evidence="3" key="1">
    <citation type="submission" date="2014-11" db="EMBL/GenBank/DDBJ databases">
        <authorList>
            <person name="Otto D Thomas"/>
            <person name="Naeem Raeece"/>
        </authorList>
    </citation>
    <scope>NUCLEOTIDE SEQUENCE</scope>
</reference>
<name>A0A0G4I1K2_9ALVE</name>
<dbReference type="InterPro" id="IPR013784">
    <property type="entry name" value="Carb-bd-like_fold"/>
</dbReference>
<dbReference type="InterPro" id="IPR002044">
    <property type="entry name" value="CBM20"/>
</dbReference>
<feature type="region of interest" description="Disordered" evidence="1">
    <location>
        <begin position="186"/>
        <end position="247"/>
    </location>
</feature>
<dbReference type="Pfam" id="PF00686">
    <property type="entry name" value="CBM_20"/>
    <property type="match status" value="1"/>
</dbReference>
<feature type="compositionally biased region" description="Gly residues" evidence="1">
    <location>
        <begin position="200"/>
        <end position="213"/>
    </location>
</feature>
<evidence type="ECO:0000259" key="2">
    <source>
        <dbReference type="Pfam" id="PF00686"/>
    </source>
</evidence>
<proteinExistence type="predicted"/>